<dbReference type="PANTHER" id="PTHR30487:SF0">
    <property type="entry name" value="PREPILIN LEADER PEPTIDASE_N-METHYLTRANSFERASE-RELATED"/>
    <property type="match status" value="1"/>
</dbReference>
<dbReference type="InterPro" id="IPR000045">
    <property type="entry name" value="Prepilin_IV_endopep_pep"/>
</dbReference>
<feature type="transmembrane region" description="Helical" evidence="2">
    <location>
        <begin position="119"/>
        <end position="138"/>
    </location>
</feature>
<comment type="similarity">
    <text evidence="1">Belongs to the peptidase A24 family.</text>
</comment>
<feature type="domain" description="Prepilin type IV endopeptidase peptidase" evidence="3">
    <location>
        <begin position="106"/>
        <end position="218"/>
    </location>
</feature>
<sequence length="254" mass="28360">MSAFFFVIETFAVLLLGYVLGAVVNYLADVLPRARRLSPAYCHHCQQSYSWKEYLLLRDCSSCGTRRSRRAYIVQIVFSLLTLALWLWPPPDRLPLVVAWGVLFYFGVVFVIDWEYRVVLYQVSAAGAVLGAGIGIWLNGWRSALLGGGLGFGIMLVLYYLGEIFLRWTARRRGLEVGDEVALGFGDVTLSGVLGLMLGWPRIGIGLLFAILLGGLVGGLYLLWLVLRRHYQPFAALPYTPYLLIVAAVLMYLA</sequence>
<dbReference type="Pfam" id="PF01478">
    <property type="entry name" value="Peptidase_A24"/>
    <property type="match status" value="1"/>
</dbReference>
<keyword evidence="2" id="KW-1133">Transmembrane helix</keyword>
<evidence type="ECO:0000313" key="5">
    <source>
        <dbReference type="Proteomes" id="UP001254165"/>
    </source>
</evidence>
<feature type="transmembrane region" description="Helical" evidence="2">
    <location>
        <begin position="6"/>
        <end position="28"/>
    </location>
</feature>
<dbReference type="RefSeq" id="WP_315623710.1">
    <property type="nucleotide sequence ID" value="NZ_JAUHMF010000001.1"/>
</dbReference>
<dbReference type="PANTHER" id="PTHR30487">
    <property type="entry name" value="TYPE 4 PREPILIN-LIKE PROTEINS LEADER PEPTIDE-PROCESSING ENZYME"/>
    <property type="match status" value="1"/>
</dbReference>
<feature type="transmembrane region" description="Helical" evidence="2">
    <location>
        <begin position="181"/>
        <end position="200"/>
    </location>
</feature>
<comment type="caution">
    <text evidence="4">The sequence shown here is derived from an EMBL/GenBank/DDBJ whole genome shotgun (WGS) entry which is preliminary data.</text>
</comment>
<keyword evidence="2" id="KW-0812">Transmembrane</keyword>
<dbReference type="InterPro" id="IPR050882">
    <property type="entry name" value="Prepilin_peptidase/N-MTase"/>
</dbReference>
<feature type="transmembrane region" description="Helical" evidence="2">
    <location>
        <begin position="144"/>
        <end position="161"/>
    </location>
</feature>
<keyword evidence="2" id="KW-0472">Membrane</keyword>
<evidence type="ECO:0000256" key="1">
    <source>
        <dbReference type="ARBA" id="ARBA00005801"/>
    </source>
</evidence>
<dbReference type="Proteomes" id="UP001254165">
    <property type="component" value="Unassembled WGS sequence"/>
</dbReference>
<dbReference type="EMBL" id="JAUHMF010000001">
    <property type="protein sequence ID" value="MDT8897060.1"/>
    <property type="molecule type" value="Genomic_DNA"/>
</dbReference>
<evidence type="ECO:0000256" key="2">
    <source>
        <dbReference type="SAM" id="Phobius"/>
    </source>
</evidence>
<keyword evidence="4" id="KW-0378">Hydrolase</keyword>
<reference evidence="4 5" key="1">
    <citation type="submission" date="2023-07" db="EMBL/GenBank/DDBJ databases">
        <title>Novel species of Thermanaerothrix with wide hydrolytic capabilities.</title>
        <authorList>
            <person name="Zayulina K.S."/>
            <person name="Podosokorskaya O.A."/>
            <person name="Elcheninov A.G."/>
        </authorList>
    </citation>
    <scope>NUCLEOTIDE SEQUENCE [LARGE SCALE GENOMIC DNA]</scope>
    <source>
        <strain evidence="4 5">4228-RoL</strain>
    </source>
</reference>
<feature type="transmembrane region" description="Helical" evidence="2">
    <location>
        <begin position="206"/>
        <end position="227"/>
    </location>
</feature>
<dbReference type="GO" id="GO:0004190">
    <property type="term" value="F:aspartic-type endopeptidase activity"/>
    <property type="evidence" value="ECO:0007669"/>
    <property type="project" value="UniProtKB-EC"/>
</dbReference>
<dbReference type="EC" id="3.4.23.43" evidence="4"/>
<keyword evidence="5" id="KW-1185">Reference proteome</keyword>
<feature type="transmembrane region" description="Helical" evidence="2">
    <location>
        <begin position="234"/>
        <end position="253"/>
    </location>
</feature>
<name>A0ABU3NJM8_9CHLR</name>
<evidence type="ECO:0000259" key="3">
    <source>
        <dbReference type="Pfam" id="PF01478"/>
    </source>
</evidence>
<accession>A0ABU3NJM8</accession>
<proteinExistence type="inferred from homology"/>
<gene>
    <name evidence="4" type="ORF">QYE77_02195</name>
</gene>
<protein>
    <submittedName>
        <fullName evidence="4">Prepilin peptidase</fullName>
        <ecNumber evidence="4">3.4.23.43</ecNumber>
    </submittedName>
</protein>
<feature type="transmembrane region" description="Helical" evidence="2">
    <location>
        <begin position="94"/>
        <end position="112"/>
    </location>
</feature>
<organism evidence="4 5">
    <name type="scientific">Thermanaerothrix solaris</name>
    <dbReference type="NCBI Taxonomy" id="3058434"/>
    <lineage>
        <taxon>Bacteria</taxon>
        <taxon>Bacillati</taxon>
        <taxon>Chloroflexota</taxon>
        <taxon>Anaerolineae</taxon>
        <taxon>Anaerolineales</taxon>
        <taxon>Anaerolineaceae</taxon>
        <taxon>Thermanaerothrix</taxon>
    </lineage>
</organism>
<evidence type="ECO:0000313" key="4">
    <source>
        <dbReference type="EMBL" id="MDT8897060.1"/>
    </source>
</evidence>
<feature type="transmembrane region" description="Helical" evidence="2">
    <location>
        <begin position="71"/>
        <end position="88"/>
    </location>
</feature>